<feature type="transmembrane region" description="Helical" evidence="5">
    <location>
        <begin position="365"/>
        <end position="385"/>
    </location>
</feature>
<comment type="caution">
    <text evidence="7">The sequence shown here is derived from an EMBL/GenBank/DDBJ whole genome shotgun (WGS) entry which is preliminary data.</text>
</comment>
<feature type="transmembrane region" description="Helical" evidence="5">
    <location>
        <begin position="250"/>
        <end position="276"/>
    </location>
</feature>
<evidence type="ECO:0000313" key="7">
    <source>
        <dbReference type="EMBL" id="GLQ89444.1"/>
    </source>
</evidence>
<keyword evidence="8" id="KW-1185">Reference proteome</keyword>
<organism evidence="7 8">
    <name type="scientific">Dyella flagellata</name>
    <dbReference type="NCBI Taxonomy" id="1867833"/>
    <lineage>
        <taxon>Bacteria</taxon>
        <taxon>Pseudomonadati</taxon>
        <taxon>Pseudomonadota</taxon>
        <taxon>Gammaproteobacteria</taxon>
        <taxon>Lysobacterales</taxon>
        <taxon>Rhodanobacteraceae</taxon>
        <taxon>Dyella</taxon>
    </lineage>
</organism>
<feature type="transmembrane region" description="Helical" evidence="5">
    <location>
        <begin position="288"/>
        <end position="306"/>
    </location>
</feature>
<dbReference type="InterPro" id="IPR007016">
    <property type="entry name" value="O-antigen_ligase-rel_domated"/>
</dbReference>
<keyword evidence="4 5" id="KW-0472">Membrane</keyword>
<feature type="transmembrane region" description="Helical" evidence="5">
    <location>
        <begin position="397"/>
        <end position="417"/>
    </location>
</feature>
<feature type="transmembrane region" description="Helical" evidence="5">
    <location>
        <begin position="134"/>
        <end position="151"/>
    </location>
</feature>
<dbReference type="PANTHER" id="PTHR37422:SF23">
    <property type="entry name" value="TEICHURONIC ACID BIOSYNTHESIS PROTEIN TUAE"/>
    <property type="match status" value="1"/>
</dbReference>
<keyword evidence="2 5" id="KW-0812">Transmembrane</keyword>
<accession>A0ABQ5XCQ5</accession>
<reference evidence="8" key="1">
    <citation type="journal article" date="2019" name="Int. J. Syst. Evol. Microbiol.">
        <title>The Global Catalogue of Microorganisms (GCM) 10K type strain sequencing project: providing services to taxonomists for standard genome sequencing and annotation.</title>
        <authorList>
            <consortium name="The Broad Institute Genomics Platform"/>
            <consortium name="The Broad Institute Genome Sequencing Center for Infectious Disease"/>
            <person name="Wu L."/>
            <person name="Ma J."/>
        </authorList>
    </citation>
    <scope>NUCLEOTIDE SEQUENCE [LARGE SCALE GENOMIC DNA]</scope>
    <source>
        <strain evidence="8">NBRC 111981</strain>
    </source>
</reference>
<keyword evidence="3 5" id="KW-1133">Transmembrane helix</keyword>
<feature type="transmembrane region" description="Helical" evidence="5">
    <location>
        <begin position="157"/>
        <end position="177"/>
    </location>
</feature>
<feature type="transmembrane region" description="Helical" evidence="5">
    <location>
        <begin position="423"/>
        <end position="442"/>
    </location>
</feature>
<feature type="domain" description="O-antigen ligase-related" evidence="6">
    <location>
        <begin position="250"/>
        <end position="378"/>
    </location>
</feature>
<dbReference type="InterPro" id="IPR051533">
    <property type="entry name" value="WaaL-like"/>
</dbReference>
<comment type="subcellular location">
    <subcellularLocation>
        <location evidence="1">Membrane</location>
        <topology evidence="1">Multi-pass membrane protein</topology>
    </subcellularLocation>
</comment>
<dbReference type="PANTHER" id="PTHR37422">
    <property type="entry name" value="TEICHURONIC ACID BIOSYNTHESIS PROTEIN TUAE"/>
    <property type="match status" value="1"/>
</dbReference>
<evidence type="ECO:0000256" key="2">
    <source>
        <dbReference type="ARBA" id="ARBA00022692"/>
    </source>
</evidence>
<feature type="transmembrane region" description="Helical" evidence="5">
    <location>
        <begin position="102"/>
        <end position="122"/>
    </location>
</feature>
<name>A0ABQ5XCQ5_9GAMM</name>
<evidence type="ECO:0000256" key="3">
    <source>
        <dbReference type="ARBA" id="ARBA00022989"/>
    </source>
</evidence>
<evidence type="ECO:0000313" key="8">
    <source>
        <dbReference type="Proteomes" id="UP001156627"/>
    </source>
</evidence>
<feature type="transmembrane region" description="Helical" evidence="5">
    <location>
        <begin position="75"/>
        <end position="96"/>
    </location>
</feature>
<protein>
    <submittedName>
        <fullName evidence="7">Biofilm formation protein PslJ</fullName>
    </submittedName>
</protein>
<evidence type="ECO:0000256" key="1">
    <source>
        <dbReference type="ARBA" id="ARBA00004141"/>
    </source>
</evidence>
<evidence type="ECO:0000256" key="5">
    <source>
        <dbReference type="SAM" id="Phobius"/>
    </source>
</evidence>
<dbReference type="Pfam" id="PF04932">
    <property type="entry name" value="Wzy_C"/>
    <property type="match status" value="1"/>
</dbReference>
<gene>
    <name evidence="7" type="primary">pslJ</name>
    <name evidence="7" type="ORF">GCM10007898_30170</name>
</gene>
<dbReference type="RefSeq" id="WP_284332875.1">
    <property type="nucleotide sequence ID" value="NZ_BSOA01000034.1"/>
</dbReference>
<evidence type="ECO:0000256" key="4">
    <source>
        <dbReference type="ARBA" id="ARBA00023136"/>
    </source>
</evidence>
<feature type="transmembrane region" description="Helical" evidence="5">
    <location>
        <begin position="44"/>
        <end position="63"/>
    </location>
</feature>
<feature type="transmembrane region" description="Helical" evidence="5">
    <location>
        <begin position="220"/>
        <end position="238"/>
    </location>
</feature>
<sequence length="478" mass="52530">MNPRFALAGLCGLLFGGLLSIASPGQFAMAMATAFVLPVILRQPYLGLALFAFTATFMPYSTVELGVRITLSEALLAMACLGTLWQLCMHRLHWSWGPTEKAVLLLMVFSALPFAVGQLTIHTDDNGLVNWARWLLNLSTIFLVPLLLADAERRERLIVVLLAGSLALLLLSLTEFLRHQSTQDMISLLTRMHYAHTDAVRSIFTVEHARLATPWVHPNLTGGALVLFVPLGLSFALVREGWKRWLGSAVALLGGVALLLSSSRGAMLSLAAVLIWMACLRVPATRQILLAAAVIGVVLVLFYPPLHARIATMFSAGNASTQVRMDEYRRFPEAVARYPLGIGFKADPPVPGSGLLGISNLWLNYVYKLGLLGMLMYCAVIWRWWRECRPRGAIDKLGPANGIWLGSLAGIVAALLTGLFDHYYSFTVVLVALFWLMLGINLQAARELYGVRRAQRNPSLLPFTARLPANETSHLPLH</sequence>
<dbReference type="EMBL" id="BSOA01000034">
    <property type="protein sequence ID" value="GLQ89444.1"/>
    <property type="molecule type" value="Genomic_DNA"/>
</dbReference>
<proteinExistence type="predicted"/>
<dbReference type="Proteomes" id="UP001156627">
    <property type="component" value="Unassembled WGS sequence"/>
</dbReference>
<evidence type="ECO:0000259" key="6">
    <source>
        <dbReference type="Pfam" id="PF04932"/>
    </source>
</evidence>